<name>A0A8K1G931_9PASS</name>
<reference evidence="1" key="1">
    <citation type="submission" date="2019-04" db="EMBL/GenBank/DDBJ databases">
        <title>Genome assembly of Zosterops borbonicus 15179.</title>
        <authorList>
            <person name="Leroy T."/>
            <person name="Anselmetti Y."/>
            <person name="Tilak M.-K."/>
            <person name="Nabholz B."/>
        </authorList>
    </citation>
    <scope>NUCLEOTIDE SEQUENCE</scope>
    <source>
        <strain evidence="1">HGM_15179</strain>
        <tissue evidence="1">Muscle</tissue>
    </source>
</reference>
<evidence type="ECO:0008006" key="3">
    <source>
        <dbReference type="Google" id="ProtNLM"/>
    </source>
</evidence>
<dbReference type="AlphaFoldDB" id="A0A8K1G931"/>
<comment type="caution">
    <text evidence="1">The sequence shown here is derived from an EMBL/GenBank/DDBJ whole genome shotgun (WGS) entry which is preliminary data.</text>
</comment>
<proteinExistence type="predicted"/>
<dbReference type="EMBL" id="SWJQ01000451">
    <property type="protein sequence ID" value="TRZ14256.1"/>
    <property type="molecule type" value="Genomic_DNA"/>
</dbReference>
<gene>
    <name evidence="1" type="ORF">HGM15179_012859</name>
</gene>
<evidence type="ECO:0000313" key="1">
    <source>
        <dbReference type="EMBL" id="TRZ14256.1"/>
    </source>
</evidence>
<evidence type="ECO:0000313" key="2">
    <source>
        <dbReference type="Proteomes" id="UP000796761"/>
    </source>
</evidence>
<sequence>MLFKKTEENILQSNKGNSMTCANIVVRPLTFIFERSWTSGEVPEHWKQMWSQSSKRGQRLLSKFPDNTKLGAVADTSECWAAPQKDPDGLERWAEKNHLKFNKGKCRVLHLGRKKPMDQYRLETNLLENSSVEKDLGVLMDNKLAMNQQCVLVANKAKEWFGLEKILNSTWFQPPPLAGTCPALHPPVSPSPSWQRCSQFLHPEPCILIILVMGIALTQVHLALFMRLPHEIATGPLLESVQVPLDNTLSPSLVSSANLLRLHSIPLSMSLMRMSNTTSPNREPHGAPLIIELHLDIESLTTTIWM</sequence>
<dbReference type="Proteomes" id="UP000796761">
    <property type="component" value="Unassembled WGS sequence"/>
</dbReference>
<keyword evidence="2" id="KW-1185">Reference proteome</keyword>
<protein>
    <recommendedName>
        <fullName evidence="3">Rna-directed dna polymerase from mobile element jockey-like</fullName>
    </recommendedName>
</protein>
<organism evidence="1 2">
    <name type="scientific">Zosterops borbonicus</name>
    <dbReference type="NCBI Taxonomy" id="364589"/>
    <lineage>
        <taxon>Eukaryota</taxon>
        <taxon>Metazoa</taxon>
        <taxon>Chordata</taxon>
        <taxon>Craniata</taxon>
        <taxon>Vertebrata</taxon>
        <taxon>Euteleostomi</taxon>
        <taxon>Archelosauria</taxon>
        <taxon>Archosauria</taxon>
        <taxon>Dinosauria</taxon>
        <taxon>Saurischia</taxon>
        <taxon>Theropoda</taxon>
        <taxon>Coelurosauria</taxon>
        <taxon>Aves</taxon>
        <taxon>Neognathae</taxon>
        <taxon>Neoaves</taxon>
        <taxon>Telluraves</taxon>
        <taxon>Australaves</taxon>
        <taxon>Passeriformes</taxon>
        <taxon>Sylvioidea</taxon>
        <taxon>Zosteropidae</taxon>
        <taxon>Zosterops</taxon>
    </lineage>
</organism>
<dbReference type="OrthoDB" id="416454at2759"/>
<accession>A0A8K1G931</accession>
<dbReference type="PANTHER" id="PTHR33332">
    <property type="entry name" value="REVERSE TRANSCRIPTASE DOMAIN-CONTAINING PROTEIN"/>
    <property type="match status" value="1"/>
</dbReference>